<evidence type="ECO:0000313" key="1">
    <source>
        <dbReference type="EMBL" id="GGY29496.1"/>
    </source>
</evidence>
<dbReference type="EMBL" id="BMWE01000011">
    <property type="protein sequence ID" value="GGY29496.1"/>
    <property type="molecule type" value="Genomic_DNA"/>
</dbReference>
<accession>A0ABQ2ZYK0</accession>
<organism evidence="1 2">
    <name type="scientific">Streptomyces djakartensis</name>
    <dbReference type="NCBI Taxonomy" id="68193"/>
    <lineage>
        <taxon>Bacteria</taxon>
        <taxon>Bacillati</taxon>
        <taxon>Actinomycetota</taxon>
        <taxon>Actinomycetes</taxon>
        <taxon>Kitasatosporales</taxon>
        <taxon>Streptomycetaceae</taxon>
        <taxon>Streptomyces</taxon>
    </lineage>
</organism>
<proteinExistence type="predicted"/>
<keyword evidence="2" id="KW-1185">Reference proteome</keyword>
<sequence>MTMPVAPTVAPTVPRATAGTIAAAVPAASPRTAAPGGALAAARNAGASGTVPVFGAGTSLTTGPRTRVVPGAEARACPAPAVGAVLVLLSPDRPLPGLRGEVMIACTAVSESGAGSAGRLGRWVRGALRRGHRPIIARTRGALCSPRHNSR</sequence>
<evidence type="ECO:0000313" key="2">
    <source>
        <dbReference type="Proteomes" id="UP000653308"/>
    </source>
</evidence>
<name>A0ABQ2ZYK0_9ACTN</name>
<gene>
    <name evidence="1" type="ORF">GCM10010384_40740</name>
</gene>
<dbReference type="Proteomes" id="UP000653308">
    <property type="component" value="Unassembled WGS sequence"/>
</dbReference>
<protein>
    <submittedName>
        <fullName evidence="1">Uncharacterized protein</fullName>
    </submittedName>
</protein>
<reference evidence="2" key="1">
    <citation type="journal article" date="2019" name="Int. J. Syst. Evol. Microbiol.">
        <title>The Global Catalogue of Microorganisms (GCM) 10K type strain sequencing project: providing services to taxonomists for standard genome sequencing and annotation.</title>
        <authorList>
            <consortium name="The Broad Institute Genomics Platform"/>
            <consortium name="The Broad Institute Genome Sequencing Center for Infectious Disease"/>
            <person name="Wu L."/>
            <person name="Ma J."/>
        </authorList>
    </citation>
    <scope>NUCLEOTIDE SEQUENCE [LARGE SCALE GENOMIC DNA]</scope>
    <source>
        <strain evidence="2">JCM 4957</strain>
    </source>
</reference>
<comment type="caution">
    <text evidence="1">The sequence shown here is derived from an EMBL/GenBank/DDBJ whole genome shotgun (WGS) entry which is preliminary data.</text>
</comment>